<dbReference type="EMBL" id="JAWJWE010000004">
    <property type="protein sequence ID" value="KAK6636383.1"/>
    <property type="molecule type" value="Genomic_DNA"/>
</dbReference>
<dbReference type="Proteomes" id="UP001372834">
    <property type="component" value="Unassembled WGS sequence"/>
</dbReference>
<proteinExistence type="predicted"/>
<reference evidence="1 2" key="1">
    <citation type="submission" date="2023-10" db="EMBL/GenBank/DDBJ databases">
        <title>Genomes of two closely related lineages of the louse Polyplax serrata with different host specificities.</title>
        <authorList>
            <person name="Martinu J."/>
            <person name="Tarabai H."/>
            <person name="Stefka J."/>
            <person name="Hypsa V."/>
        </authorList>
    </citation>
    <scope>NUCLEOTIDE SEQUENCE [LARGE SCALE GENOMIC DNA]</scope>
    <source>
        <strain evidence="1">HR10_N</strain>
    </source>
</reference>
<dbReference type="AlphaFoldDB" id="A0AAN8P3M2"/>
<comment type="caution">
    <text evidence="1">The sequence shown here is derived from an EMBL/GenBank/DDBJ whole genome shotgun (WGS) entry which is preliminary data.</text>
</comment>
<organism evidence="1 2">
    <name type="scientific">Polyplax serrata</name>
    <name type="common">Common mouse louse</name>
    <dbReference type="NCBI Taxonomy" id="468196"/>
    <lineage>
        <taxon>Eukaryota</taxon>
        <taxon>Metazoa</taxon>
        <taxon>Ecdysozoa</taxon>
        <taxon>Arthropoda</taxon>
        <taxon>Hexapoda</taxon>
        <taxon>Insecta</taxon>
        <taxon>Pterygota</taxon>
        <taxon>Neoptera</taxon>
        <taxon>Paraneoptera</taxon>
        <taxon>Psocodea</taxon>
        <taxon>Troctomorpha</taxon>
        <taxon>Phthiraptera</taxon>
        <taxon>Anoplura</taxon>
        <taxon>Polyplacidae</taxon>
        <taxon>Polyplax</taxon>
    </lineage>
</organism>
<evidence type="ECO:0000313" key="1">
    <source>
        <dbReference type="EMBL" id="KAK6636383.1"/>
    </source>
</evidence>
<gene>
    <name evidence="1" type="ORF">RUM43_010043</name>
</gene>
<protein>
    <submittedName>
        <fullName evidence="1">Uncharacterized protein</fullName>
    </submittedName>
</protein>
<evidence type="ECO:0000313" key="2">
    <source>
        <dbReference type="Proteomes" id="UP001372834"/>
    </source>
</evidence>
<accession>A0AAN8P3M2</accession>
<sequence>MTTDVKVRNEIEVSLDLLPTAIKGDQRSGNVGLVALGHGQIPEIGLCRQWRLENGGNKVINDTLAPLESFSPIIVIAIINIVVVSPSPSPSPSPSSTTT</sequence>
<name>A0AAN8P3M2_POLSC</name>